<name>A0ABT0E669_9GAMM</name>
<dbReference type="RefSeq" id="WP_246950317.1">
    <property type="nucleotide sequence ID" value="NZ_JALKII010000003.1"/>
</dbReference>
<dbReference type="InterPro" id="IPR049820">
    <property type="entry name" value="Trnsprt_adja_ssu-like"/>
</dbReference>
<dbReference type="EMBL" id="JALKII010000003">
    <property type="protein sequence ID" value="MCK0537270.1"/>
    <property type="molecule type" value="Genomic_DNA"/>
</dbReference>
<accession>A0ABT0E669</accession>
<reference evidence="2" key="1">
    <citation type="submission" date="2022-04" db="EMBL/GenBank/DDBJ databases">
        <title>Alcanivorax sp. CY1518 draft genome sequence.</title>
        <authorList>
            <person name="Zhao G."/>
            <person name="An M."/>
        </authorList>
    </citation>
    <scope>NUCLEOTIDE SEQUENCE</scope>
    <source>
        <strain evidence="2">CY1518</strain>
    </source>
</reference>
<proteinExistence type="predicted"/>
<gene>
    <name evidence="2" type="ORF">MU846_06055</name>
</gene>
<evidence type="ECO:0000256" key="1">
    <source>
        <dbReference type="SAM" id="Phobius"/>
    </source>
</evidence>
<evidence type="ECO:0000313" key="3">
    <source>
        <dbReference type="Proteomes" id="UP001165524"/>
    </source>
</evidence>
<keyword evidence="3" id="KW-1185">Reference proteome</keyword>
<organism evidence="2 3">
    <name type="scientific">Alcanivorax quisquiliarum</name>
    <dbReference type="NCBI Taxonomy" id="2933565"/>
    <lineage>
        <taxon>Bacteria</taxon>
        <taxon>Pseudomonadati</taxon>
        <taxon>Pseudomonadota</taxon>
        <taxon>Gammaproteobacteria</taxon>
        <taxon>Oceanospirillales</taxon>
        <taxon>Alcanivoracaceae</taxon>
        <taxon>Alcanivorax</taxon>
    </lineage>
</organism>
<feature type="transmembrane region" description="Helical" evidence="1">
    <location>
        <begin position="6"/>
        <end position="28"/>
    </location>
</feature>
<dbReference type="Proteomes" id="UP001165524">
    <property type="component" value="Unassembled WGS sequence"/>
</dbReference>
<evidence type="ECO:0000313" key="2">
    <source>
        <dbReference type="EMBL" id="MCK0537270.1"/>
    </source>
</evidence>
<keyword evidence="1" id="KW-0812">Transmembrane</keyword>
<keyword evidence="1" id="KW-0472">Membrane</keyword>
<dbReference type="NCBIfam" id="NF038354">
    <property type="entry name" value="trnsprt_adja_43"/>
    <property type="match status" value="1"/>
</dbReference>
<sequence length="42" mass="4669">MKLLLTTYILVWPALSLGVLTLLIVALVRDMRAARRNGEGMV</sequence>
<protein>
    <submittedName>
        <fullName evidence="2">Transporter small subunit</fullName>
    </submittedName>
</protein>
<keyword evidence="1" id="KW-1133">Transmembrane helix</keyword>
<comment type="caution">
    <text evidence="2">The sequence shown here is derived from an EMBL/GenBank/DDBJ whole genome shotgun (WGS) entry which is preliminary data.</text>
</comment>